<dbReference type="AlphaFoldDB" id="A0A075AJZ9"/>
<dbReference type="EMBL" id="KL596619">
    <property type="protein sequence ID" value="KER34264.1"/>
    <property type="molecule type" value="Genomic_DNA"/>
</dbReference>
<keyword evidence="3" id="KW-1185">Reference proteome</keyword>
<accession>A0A075AJZ9</accession>
<evidence type="ECO:0000256" key="1">
    <source>
        <dbReference type="SAM" id="MobiDB-lite"/>
    </source>
</evidence>
<dbReference type="Proteomes" id="UP000054324">
    <property type="component" value="Unassembled WGS sequence"/>
</dbReference>
<evidence type="ECO:0000313" key="2">
    <source>
        <dbReference type="EMBL" id="KER34264.1"/>
    </source>
</evidence>
<protein>
    <submittedName>
        <fullName evidence="2">Uncharacterized protein</fullName>
    </submittedName>
</protein>
<proteinExistence type="predicted"/>
<organism evidence="2 3">
    <name type="scientific">Opisthorchis viverrini</name>
    <name type="common">Southeast Asian liver fluke</name>
    <dbReference type="NCBI Taxonomy" id="6198"/>
    <lineage>
        <taxon>Eukaryota</taxon>
        <taxon>Metazoa</taxon>
        <taxon>Spiralia</taxon>
        <taxon>Lophotrochozoa</taxon>
        <taxon>Platyhelminthes</taxon>
        <taxon>Trematoda</taxon>
        <taxon>Digenea</taxon>
        <taxon>Opisthorchiida</taxon>
        <taxon>Opisthorchiata</taxon>
        <taxon>Opisthorchiidae</taxon>
        <taxon>Opisthorchis</taxon>
    </lineage>
</organism>
<dbReference type="CTD" id="20314302"/>
<feature type="region of interest" description="Disordered" evidence="1">
    <location>
        <begin position="15"/>
        <end position="83"/>
    </location>
</feature>
<dbReference type="KEGG" id="ovi:T265_00114"/>
<dbReference type="RefSeq" id="XP_009162035.1">
    <property type="nucleotide sequence ID" value="XM_009163771.1"/>
</dbReference>
<gene>
    <name evidence="2" type="ORF">T265_00114</name>
</gene>
<reference evidence="2 3" key="1">
    <citation type="submission" date="2013-11" db="EMBL/GenBank/DDBJ databases">
        <title>Opisthorchis viverrini - life in the bile duct.</title>
        <authorList>
            <person name="Young N.D."/>
            <person name="Nagarajan N."/>
            <person name="Lin S.J."/>
            <person name="Korhonen P.K."/>
            <person name="Jex A.R."/>
            <person name="Hall R.S."/>
            <person name="Safavi-Hemami H."/>
            <person name="Kaewkong W."/>
            <person name="Bertrand D."/>
            <person name="Gao S."/>
            <person name="Seet Q."/>
            <person name="Wongkham S."/>
            <person name="Teh B.T."/>
            <person name="Wongkham C."/>
            <person name="Intapan P.M."/>
            <person name="Maleewong W."/>
            <person name="Yang X."/>
            <person name="Hu M."/>
            <person name="Wang Z."/>
            <person name="Hofmann A."/>
            <person name="Sternberg P.W."/>
            <person name="Tan P."/>
            <person name="Wang J."/>
            <person name="Gasser R.B."/>
        </authorList>
    </citation>
    <scope>NUCLEOTIDE SEQUENCE [LARGE SCALE GENOMIC DNA]</scope>
</reference>
<dbReference type="GeneID" id="20314302"/>
<evidence type="ECO:0000313" key="3">
    <source>
        <dbReference type="Proteomes" id="UP000054324"/>
    </source>
</evidence>
<name>A0A075AJZ9_OPIVI</name>
<feature type="compositionally biased region" description="Basic and acidic residues" evidence="1">
    <location>
        <begin position="42"/>
        <end position="83"/>
    </location>
</feature>
<sequence>MNSFMSALSVELIQKDARKDQHGSDPLSRGHYMFEQNNGNQHSEELSRCGYDRAHQRPEVSKQCEQKDLGNEQKGEFGHETIG</sequence>